<evidence type="ECO:0000313" key="2">
    <source>
        <dbReference type="EMBL" id="MPN37241.1"/>
    </source>
</evidence>
<organism evidence="2">
    <name type="scientific">bioreactor metagenome</name>
    <dbReference type="NCBI Taxonomy" id="1076179"/>
    <lineage>
        <taxon>unclassified sequences</taxon>
        <taxon>metagenomes</taxon>
        <taxon>ecological metagenomes</taxon>
    </lineage>
</organism>
<keyword evidence="1" id="KW-0472">Membrane</keyword>
<proteinExistence type="predicted"/>
<dbReference type="EMBL" id="VSSQ01091771">
    <property type="protein sequence ID" value="MPN37241.1"/>
    <property type="molecule type" value="Genomic_DNA"/>
</dbReference>
<protein>
    <submittedName>
        <fullName evidence="2">Uncharacterized protein</fullName>
    </submittedName>
</protein>
<comment type="caution">
    <text evidence="2">The sequence shown here is derived from an EMBL/GenBank/DDBJ whole genome shotgun (WGS) entry which is preliminary data.</text>
</comment>
<evidence type="ECO:0000256" key="1">
    <source>
        <dbReference type="SAM" id="Phobius"/>
    </source>
</evidence>
<feature type="transmembrane region" description="Helical" evidence="1">
    <location>
        <begin position="32"/>
        <end position="55"/>
    </location>
</feature>
<dbReference type="AlphaFoldDB" id="A0A645HE06"/>
<gene>
    <name evidence="2" type="ORF">SDC9_184757</name>
</gene>
<accession>A0A645HE06</accession>
<sequence length="57" mass="6503">MLLVHQVLDQLVTGHVLAVDEVFHDFLACEQLLHFAQVLLDVVGVEFLFLGHFACRR</sequence>
<name>A0A645HE06_9ZZZZ</name>
<keyword evidence="1" id="KW-1133">Transmembrane helix</keyword>
<keyword evidence="1" id="KW-0812">Transmembrane</keyword>
<reference evidence="2" key="1">
    <citation type="submission" date="2019-08" db="EMBL/GenBank/DDBJ databases">
        <authorList>
            <person name="Kucharzyk K."/>
            <person name="Murdoch R.W."/>
            <person name="Higgins S."/>
            <person name="Loffler F."/>
        </authorList>
    </citation>
    <scope>NUCLEOTIDE SEQUENCE</scope>
</reference>